<dbReference type="AlphaFoldDB" id="A0A3B0VFG0"/>
<gene>
    <name evidence="1" type="ORF">MNBD_GAMMA01-1128</name>
</gene>
<dbReference type="InterPro" id="IPR038081">
    <property type="entry name" value="CalX-like_sf"/>
</dbReference>
<dbReference type="EMBL" id="UOEW01000358">
    <property type="protein sequence ID" value="VAW42368.1"/>
    <property type="molecule type" value="Genomic_DNA"/>
</dbReference>
<name>A0A3B0VFG0_9ZZZZ</name>
<protein>
    <submittedName>
        <fullName evidence="1">Uncharacterized protein</fullName>
    </submittedName>
</protein>
<sequence>SGVDFMAFGSPLVVNIPAGIYDGTTATAITIPALAIIDDALVEADETIILTLSTPTGDLALGDTNGDATTNTTHTYTITNDDIDITPPQVIPTLSWQTLLLLLLALILTSRVYSKSEVP</sequence>
<organism evidence="1">
    <name type="scientific">hydrothermal vent metagenome</name>
    <dbReference type="NCBI Taxonomy" id="652676"/>
    <lineage>
        <taxon>unclassified sequences</taxon>
        <taxon>metagenomes</taxon>
        <taxon>ecological metagenomes</taxon>
    </lineage>
</organism>
<dbReference type="Gene3D" id="2.60.40.2030">
    <property type="match status" value="1"/>
</dbReference>
<reference evidence="1" key="1">
    <citation type="submission" date="2018-06" db="EMBL/GenBank/DDBJ databases">
        <authorList>
            <person name="Zhirakovskaya E."/>
        </authorList>
    </citation>
    <scope>NUCLEOTIDE SEQUENCE</scope>
</reference>
<proteinExistence type="predicted"/>
<dbReference type="SUPFAM" id="SSF141072">
    <property type="entry name" value="CalX-like"/>
    <property type="match status" value="1"/>
</dbReference>
<evidence type="ECO:0000313" key="1">
    <source>
        <dbReference type="EMBL" id="VAW42368.1"/>
    </source>
</evidence>
<accession>A0A3B0VFG0</accession>
<feature type="non-terminal residue" evidence="1">
    <location>
        <position position="1"/>
    </location>
</feature>